<dbReference type="Proteomes" id="UP001055453">
    <property type="component" value="Chromosome"/>
</dbReference>
<evidence type="ECO:0000313" key="11">
    <source>
        <dbReference type="EMBL" id="BDI20164.1"/>
    </source>
</evidence>
<feature type="binding site" description="covalent" evidence="9">
    <location>
        <position position="68"/>
    </location>
    <ligand>
        <name>heme c</name>
        <dbReference type="ChEBI" id="CHEBI:61717"/>
    </ligand>
</feature>
<evidence type="ECO:0000313" key="12">
    <source>
        <dbReference type="Proteomes" id="UP001055453"/>
    </source>
</evidence>
<dbReference type="Gene3D" id="1.10.760.10">
    <property type="entry name" value="Cytochrome c-like domain"/>
    <property type="match status" value="1"/>
</dbReference>
<dbReference type="SUPFAM" id="SSF46626">
    <property type="entry name" value="Cytochrome c"/>
    <property type="match status" value="1"/>
</dbReference>
<dbReference type="InterPro" id="IPR008168">
    <property type="entry name" value="Cyt_C_IC"/>
</dbReference>
<evidence type="ECO:0000256" key="7">
    <source>
        <dbReference type="ARBA" id="ARBA00023004"/>
    </source>
</evidence>
<comment type="function">
    <text evidence="9">Functions as an electron carrier between membrane-bound cytochrome b6-f and photosystem I in oxygenic photosynthesis.</text>
</comment>
<evidence type="ECO:0000256" key="6">
    <source>
        <dbReference type="ARBA" id="ARBA00022982"/>
    </source>
</evidence>
<keyword evidence="6 9" id="KW-0249">Electron transport</keyword>
<organism evidence="11 12">
    <name type="scientific">Nostoc cf. commune SO-36</name>
    <dbReference type="NCBI Taxonomy" id="449208"/>
    <lineage>
        <taxon>Bacteria</taxon>
        <taxon>Bacillati</taxon>
        <taxon>Cyanobacteriota</taxon>
        <taxon>Cyanophyceae</taxon>
        <taxon>Nostocales</taxon>
        <taxon>Nostocaceae</taxon>
        <taxon>Nostoc</taxon>
    </lineage>
</organism>
<evidence type="ECO:0000256" key="2">
    <source>
        <dbReference type="ARBA" id="ARBA00009650"/>
    </source>
</evidence>
<keyword evidence="9" id="KW-0602">Photosynthesis</keyword>
<name>A0ABM7ZA98_NOSCO</name>
<dbReference type="PANTHER" id="PTHR34688">
    <property type="entry name" value="CYTOCHROME C6, CHLOROPLASTIC"/>
    <property type="match status" value="1"/>
</dbReference>
<evidence type="ECO:0000256" key="9">
    <source>
        <dbReference type="HAMAP-Rule" id="MF_00594"/>
    </source>
</evidence>
<keyword evidence="9" id="KW-0732">Signal</keyword>
<evidence type="ECO:0000256" key="1">
    <source>
        <dbReference type="ARBA" id="ARBA00004518"/>
    </source>
</evidence>
<accession>A0ABM7ZA98</accession>
<dbReference type="InterPro" id="IPR036909">
    <property type="entry name" value="Cyt_c-like_dom_sf"/>
</dbReference>
<dbReference type="HAMAP" id="MF_00594">
    <property type="entry name" value="Cytc_PetJ"/>
    <property type="match status" value="1"/>
</dbReference>
<gene>
    <name evidence="11" type="primary">petJ_2</name>
    <name evidence="9" type="synonym">petJ</name>
    <name evidence="11" type="ORF">ANSO36C_59660</name>
</gene>
<dbReference type="NCBIfam" id="NF045930">
    <property type="entry name" value="Cytc6PetJCyano"/>
    <property type="match status" value="1"/>
</dbReference>
<dbReference type="Pfam" id="PF13442">
    <property type="entry name" value="Cytochrome_CBB3"/>
    <property type="match status" value="1"/>
</dbReference>
<evidence type="ECO:0000259" key="10">
    <source>
        <dbReference type="PROSITE" id="PS51007"/>
    </source>
</evidence>
<keyword evidence="4 9" id="KW-0349">Heme</keyword>
<feature type="binding site" description="axial binding residue" evidence="9">
    <location>
        <position position="109"/>
    </location>
    <ligand>
        <name>heme c</name>
        <dbReference type="ChEBI" id="CHEBI:61717"/>
    </ligand>
    <ligandPart>
        <name>Fe</name>
        <dbReference type="ChEBI" id="CHEBI:18248"/>
    </ligandPart>
</feature>
<keyword evidence="7 9" id="KW-0408">Iron</keyword>
<comment type="similarity">
    <text evidence="2 9">Belongs to the cytochrome c family. PetJ subfamily.</text>
</comment>
<evidence type="ECO:0000256" key="4">
    <source>
        <dbReference type="ARBA" id="ARBA00022617"/>
    </source>
</evidence>
<dbReference type="EMBL" id="AP025732">
    <property type="protein sequence ID" value="BDI20164.1"/>
    <property type="molecule type" value="Genomic_DNA"/>
</dbReference>
<keyword evidence="12" id="KW-1185">Reference proteome</keyword>
<dbReference type="PRINTS" id="PR00605">
    <property type="entry name" value="CYTCHROMECIC"/>
</dbReference>
<keyword evidence="5 9" id="KW-0479">Metal-binding</keyword>
<keyword evidence="3 9" id="KW-0813">Transport</keyword>
<sequence length="137" mass="14841">MATSQLTIMEDIALNKLLLLLQREHEMKKMITIMLLGIAIFTFAFSSPALAADAVSGAKVFSANCASCHAGGKNLVQAAKNLKKDALEKYGMYSEEAIIAQVTKGKNAMPAFGSRLKANQIEDVTAYVLSQADKDWK</sequence>
<proteinExistence type="inferred from homology"/>
<comment type="subunit">
    <text evidence="9">Monomer.</text>
</comment>
<feature type="binding site" description="covalent" evidence="9">
    <location>
        <position position="65"/>
    </location>
    <ligand>
        <name>heme c</name>
        <dbReference type="ChEBI" id="CHEBI:61717"/>
    </ligand>
</feature>
<comment type="PTM">
    <text evidence="9">Binds 1 heme c group per subunit.</text>
</comment>
<evidence type="ECO:0000256" key="5">
    <source>
        <dbReference type="ARBA" id="ARBA00022723"/>
    </source>
</evidence>
<evidence type="ECO:0000256" key="8">
    <source>
        <dbReference type="ARBA" id="ARBA00023078"/>
    </source>
</evidence>
<dbReference type="InterPro" id="IPR023655">
    <property type="entry name" value="Cyt_C6"/>
</dbReference>
<reference evidence="11" key="1">
    <citation type="submission" date="2022-04" db="EMBL/GenBank/DDBJ databases">
        <title>Complete genome sequence of a cyanobacterium, Nostoc sp. SO-36, isolated in Antarctica.</title>
        <authorList>
            <person name="Kanesaki Y."/>
            <person name="Effendi D."/>
            <person name="Sakamoto T."/>
            <person name="Ohtani S."/>
            <person name="Awai K."/>
        </authorList>
    </citation>
    <scope>NUCLEOTIDE SEQUENCE</scope>
    <source>
        <strain evidence="11">SO-36</strain>
    </source>
</reference>
<evidence type="ECO:0000256" key="3">
    <source>
        <dbReference type="ARBA" id="ARBA00022448"/>
    </source>
</evidence>
<feature type="domain" description="Cytochrome c" evidence="10">
    <location>
        <begin position="52"/>
        <end position="132"/>
    </location>
</feature>
<feature type="binding site" description="axial binding residue" evidence="9">
    <location>
        <position position="69"/>
    </location>
    <ligand>
        <name>heme c</name>
        <dbReference type="ChEBI" id="CHEBI:61717"/>
    </ligand>
    <ligandPart>
        <name>Fe</name>
        <dbReference type="ChEBI" id="CHEBI:18248"/>
    </ligandPart>
</feature>
<dbReference type="InterPro" id="IPR009056">
    <property type="entry name" value="Cyt_c-like_dom"/>
</dbReference>
<comment type="subcellular location">
    <subcellularLocation>
        <location evidence="1 9">Cellular thylakoid lumen</location>
    </subcellularLocation>
</comment>
<dbReference type="PROSITE" id="PS51007">
    <property type="entry name" value="CYTC"/>
    <property type="match status" value="1"/>
</dbReference>
<dbReference type="PANTHER" id="PTHR34688:SF2">
    <property type="entry name" value="CYTOCHROME C6, CHLOROPLASTIC"/>
    <property type="match status" value="1"/>
</dbReference>
<keyword evidence="8 9" id="KW-0793">Thylakoid</keyword>
<protein>
    <recommendedName>
        <fullName evidence="9">Cytochrome c6</fullName>
    </recommendedName>
    <alternativeName>
        <fullName evidence="9">Cytochrome c-553</fullName>
    </alternativeName>
    <alternativeName>
        <fullName evidence="9">Cytochrome c553</fullName>
    </alternativeName>
    <alternativeName>
        <fullName evidence="9">Soluble cytochrome f</fullName>
    </alternativeName>
</protein>